<accession>D8LQU3</accession>
<dbReference type="PANTHER" id="PTHR19353">
    <property type="entry name" value="FATTY ACID DESATURASE 2"/>
    <property type="match status" value="1"/>
</dbReference>
<dbReference type="SUPFAM" id="SSF55856">
    <property type="entry name" value="Cytochrome b5-like heme/steroid binding domain"/>
    <property type="match status" value="1"/>
</dbReference>
<dbReference type="Pfam" id="PF00173">
    <property type="entry name" value="Cyt-b5"/>
    <property type="match status" value="1"/>
</dbReference>
<sequence>MAGDKQRLQGFSSSPDRPVSFSLEEVQKHRTPSDAWMIYRNKVYDVSGWHEHPGGNVIFTHAGDDFTDIFAAFHPPTAYAVLEPFYIGDLDEKSAVAKPAAQRAFERSYRELRSKLLTMGMYNSDPWYYVMVCSRQMALWAASVACVVWSDRWDVNMLGACLMAVFWQQCGWLAHDFLHHQVFKNRAYGDLAGVFWGNLMQGFSVGWWKNKHNTHHAVPNLHESSADAHDGDPDMDTMPVLAWSIKMAEAAKDTTVSRFLIGHQAFLYFPILLIARVSWVMQSFLFVFNGLPGANLWTTKGADTFVPKSLANKLESPALIGHLVWMSYLAFNLGFVKSLAFFAVAQCGCGLFLALVFGLGHNGMATYDADARPDFWKLQVTTTRNVTSTPFVDWFCGGLQYQVDHHLFPQIPRHNLRKVHTLVESFCKQHDVHYHEASMWEGTKEVLSHLSDVSAEFIAEFPAM</sequence>
<dbReference type="eggNOG" id="KOG4232">
    <property type="taxonomic scope" value="Eukaryota"/>
</dbReference>
<dbReference type="Gene3D" id="3.10.120.10">
    <property type="entry name" value="Cytochrome b5-like heme/steroid binding domain"/>
    <property type="match status" value="1"/>
</dbReference>
<evidence type="ECO:0000256" key="8">
    <source>
        <dbReference type="SAM" id="Phobius"/>
    </source>
</evidence>
<dbReference type="InterPro" id="IPR001199">
    <property type="entry name" value="Cyt_B5-like_heme/steroid-bd"/>
</dbReference>
<reference evidence="10 11" key="1">
    <citation type="journal article" date="2010" name="Nature">
        <title>The Ectocarpus genome and the independent evolution of multicellularity in brown algae.</title>
        <authorList>
            <person name="Cock J.M."/>
            <person name="Sterck L."/>
            <person name="Rouze P."/>
            <person name="Scornet D."/>
            <person name="Allen A.E."/>
            <person name="Amoutzias G."/>
            <person name="Anthouard V."/>
            <person name="Artiguenave F."/>
            <person name="Aury J.M."/>
            <person name="Badger J.H."/>
            <person name="Beszteri B."/>
            <person name="Billiau K."/>
            <person name="Bonnet E."/>
            <person name="Bothwell J.H."/>
            <person name="Bowler C."/>
            <person name="Boyen C."/>
            <person name="Brownlee C."/>
            <person name="Carrano C.J."/>
            <person name="Charrier B."/>
            <person name="Cho G.Y."/>
            <person name="Coelho S.M."/>
            <person name="Collen J."/>
            <person name="Corre E."/>
            <person name="Da Silva C."/>
            <person name="Delage L."/>
            <person name="Delaroque N."/>
            <person name="Dittami S.M."/>
            <person name="Doulbeau S."/>
            <person name="Elias M."/>
            <person name="Farnham G."/>
            <person name="Gachon C.M."/>
            <person name="Gschloessl B."/>
            <person name="Heesch S."/>
            <person name="Jabbari K."/>
            <person name="Jubin C."/>
            <person name="Kawai H."/>
            <person name="Kimura K."/>
            <person name="Kloareg B."/>
            <person name="Kupper F.C."/>
            <person name="Lang D."/>
            <person name="Le Bail A."/>
            <person name="Leblanc C."/>
            <person name="Lerouge P."/>
            <person name="Lohr M."/>
            <person name="Lopez P.J."/>
            <person name="Martens C."/>
            <person name="Maumus F."/>
            <person name="Michel G."/>
            <person name="Miranda-Saavedra D."/>
            <person name="Morales J."/>
            <person name="Moreau H."/>
            <person name="Motomura T."/>
            <person name="Nagasato C."/>
            <person name="Napoli C.A."/>
            <person name="Nelson D.R."/>
            <person name="Nyvall-Collen P."/>
            <person name="Peters A.F."/>
            <person name="Pommier C."/>
            <person name="Potin P."/>
            <person name="Poulain J."/>
            <person name="Quesneville H."/>
            <person name="Read B."/>
            <person name="Rensing S.A."/>
            <person name="Ritter A."/>
            <person name="Rousvoal S."/>
            <person name="Samanta M."/>
            <person name="Samson G."/>
            <person name="Schroeder D.C."/>
            <person name="Segurens B."/>
            <person name="Strittmatter M."/>
            <person name="Tonon T."/>
            <person name="Tregear J.W."/>
            <person name="Valentin K."/>
            <person name="von Dassow P."/>
            <person name="Yamagishi T."/>
            <person name="Van de Peer Y."/>
            <person name="Wincker P."/>
        </authorList>
    </citation>
    <scope>NUCLEOTIDE SEQUENCE [LARGE SCALE GENOMIC DNA]</scope>
    <source>
        <strain evidence="11">Ec32 / CCAP1310/4</strain>
    </source>
</reference>
<comment type="subcellular location">
    <subcellularLocation>
        <location evidence="1">Membrane</location>
        <topology evidence="1">Multi-pass membrane protein</topology>
    </subcellularLocation>
</comment>
<keyword evidence="3 8" id="KW-0812">Transmembrane</keyword>
<dbReference type="Proteomes" id="UP000002630">
    <property type="component" value="Linkage Group LG25"/>
</dbReference>
<evidence type="ECO:0000256" key="2">
    <source>
        <dbReference type="ARBA" id="ARBA00009295"/>
    </source>
</evidence>
<keyword evidence="5 10" id="KW-0560">Oxidoreductase</keyword>
<gene>
    <name evidence="10" type="ORF">Esi_0060_0101</name>
</gene>
<dbReference type="GO" id="GO:0016020">
    <property type="term" value="C:membrane"/>
    <property type="evidence" value="ECO:0007669"/>
    <property type="project" value="UniProtKB-SubCell"/>
</dbReference>
<dbReference type="EMBL" id="FN648819">
    <property type="protein sequence ID" value="CBN74970.1"/>
    <property type="molecule type" value="Genomic_DNA"/>
</dbReference>
<comment type="similarity">
    <text evidence="2">Belongs to the fatty acid desaturase type 1 family.</text>
</comment>
<dbReference type="InterPro" id="IPR036400">
    <property type="entry name" value="Cyt_B5-like_heme/steroid_sf"/>
</dbReference>
<evidence type="ECO:0000313" key="11">
    <source>
        <dbReference type="Proteomes" id="UP000002630"/>
    </source>
</evidence>
<dbReference type="EMBL" id="FN649750">
    <property type="protein sequence ID" value="CBN74970.1"/>
    <property type="molecule type" value="Genomic_DNA"/>
</dbReference>
<protein>
    <submittedName>
        <fullName evidence="10">Delta-6 fatty acid desaturase</fullName>
        <ecNumber evidence="10">1.14.19.3</ecNumber>
    </submittedName>
</protein>
<dbReference type="PIRSF" id="PIRSF015921">
    <property type="entry name" value="FA_sphinglp_des"/>
    <property type="match status" value="1"/>
</dbReference>
<dbReference type="STRING" id="2880.D8LQU3"/>
<name>D8LQU3_ECTSI</name>
<dbReference type="AlphaFoldDB" id="D8LQU3"/>
<evidence type="ECO:0000259" key="9">
    <source>
        <dbReference type="PROSITE" id="PS50255"/>
    </source>
</evidence>
<evidence type="ECO:0000256" key="7">
    <source>
        <dbReference type="ARBA" id="ARBA00023136"/>
    </source>
</evidence>
<feature type="domain" description="Cytochrome b5 heme-binding" evidence="9">
    <location>
        <begin position="18"/>
        <end position="91"/>
    </location>
</feature>
<dbReference type="InterPro" id="IPR005804">
    <property type="entry name" value="FA_desaturase_dom"/>
</dbReference>
<dbReference type="OMA" id="QWWKNKH"/>
<keyword evidence="7 8" id="KW-0472">Membrane</keyword>
<keyword evidence="6" id="KW-0443">Lipid metabolism</keyword>
<dbReference type="PANTHER" id="PTHR19353:SF88">
    <property type="entry name" value="DELTA(5) FATTY ACID DESATURASE FAT-4"/>
    <property type="match status" value="1"/>
</dbReference>
<keyword evidence="4 8" id="KW-1133">Transmembrane helix</keyword>
<dbReference type="SMART" id="SM01117">
    <property type="entry name" value="Cyt-b5"/>
    <property type="match status" value="1"/>
</dbReference>
<dbReference type="Pfam" id="PF00487">
    <property type="entry name" value="FA_desaturase"/>
    <property type="match status" value="1"/>
</dbReference>
<dbReference type="InParanoid" id="D8LQU3"/>
<evidence type="ECO:0000256" key="6">
    <source>
        <dbReference type="ARBA" id="ARBA00023098"/>
    </source>
</evidence>
<evidence type="ECO:0000313" key="10">
    <source>
        <dbReference type="EMBL" id="CBN74970.1"/>
    </source>
</evidence>
<organism evidence="10 11">
    <name type="scientific">Ectocarpus siliculosus</name>
    <name type="common">Brown alga</name>
    <name type="synonym">Conferva siliculosa</name>
    <dbReference type="NCBI Taxonomy" id="2880"/>
    <lineage>
        <taxon>Eukaryota</taxon>
        <taxon>Sar</taxon>
        <taxon>Stramenopiles</taxon>
        <taxon>Ochrophyta</taxon>
        <taxon>PX clade</taxon>
        <taxon>Phaeophyceae</taxon>
        <taxon>Ectocarpales</taxon>
        <taxon>Ectocarpaceae</taxon>
        <taxon>Ectocarpus</taxon>
    </lineage>
</organism>
<evidence type="ECO:0000256" key="5">
    <source>
        <dbReference type="ARBA" id="ARBA00023002"/>
    </source>
</evidence>
<feature type="transmembrane region" description="Helical" evidence="8">
    <location>
        <begin position="339"/>
        <end position="359"/>
    </location>
</feature>
<dbReference type="EC" id="1.14.19.3" evidence="10"/>
<feature type="transmembrane region" description="Helical" evidence="8">
    <location>
        <begin position="266"/>
        <end position="288"/>
    </location>
</feature>
<evidence type="ECO:0000256" key="3">
    <source>
        <dbReference type="ARBA" id="ARBA00022692"/>
    </source>
</evidence>
<dbReference type="PROSITE" id="PS50255">
    <property type="entry name" value="CYTOCHROME_B5_2"/>
    <property type="match status" value="1"/>
</dbReference>
<dbReference type="OrthoDB" id="260519at2759"/>
<dbReference type="GO" id="GO:0016213">
    <property type="term" value="F:acyl-CoA 6-desaturase activity"/>
    <property type="evidence" value="ECO:0007669"/>
    <property type="project" value="UniProtKB-EC"/>
</dbReference>
<proteinExistence type="inferred from homology"/>
<dbReference type="InterPro" id="IPR012171">
    <property type="entry name" value="Fatty_acid_desaturase"/>
</dbReference>
<evidence type="ECO:0000256" key="1">
    <source>
        <dbReference type="ARBA" id="ARBA00004141"/>
    </source>
</evidence>
<evidence type="ECO:0000256" key="4">
    <source>
        <dbReference type="ARBA" id="ARBA00022989"/>
    </source>
</evidence>
<dbReference type="GO" id="GO:0006629">
    <property type="term" value="P:lipid metabolic process"/>
    <property type="evidence" value="ECO:0007669"/>
    <property type="project" value="UniProtKB-KW"/>
</dbReference>
<dbReference type="CDD" id="cd03506">
    <property type="entry name" value="Delta6-FADS-like"/>
    <property type="match status" value="1"/>
</dbReference>
<keyword evidence="11" id="KW-1185">Reference proteome</keyword>